<evidence type="ECO:0000313" key="5">
    <source>
        <dbReference type="Proteomes" id="UP000319499"/>
    </source>
</evidence>
<name>A0A563DGG8_9FLAO</name>
<dbReference type="Gene3D" id="1.10.357.40">
    <property type="entry name" value="YbiA-like"/>
    <property type="match status" value="1"/>
</dbReference>
<accession>A0A563DGG8</accession>
<comment type="catalytic activity">
    <reaction evidence="1">
        <text>5-amino-6-(5-phospho-D-ribosylamino)uracil + H2O = 5,6-diaminouracil + D-ribose 5-phosphate</text>
        <dbReference type="Rhea" id="RHEA:55020"/>
        <dbReference type="ChEBI" id="CHEBI:15377"/>
        <dbReference type="ChEBI" id="CHEBI:46252"/>
        <dbReference type="ChEBI" id="CHEBI:58453"/>
        <dbReference type="ChEBI" id="CHEBI:78346"/>
    </reaction>
</comment>
<dbReference type="InterPro" id="IPR012816">
    <property type="entry name" value="NADAR"/>
</dbReference>
<gene>
    <name evidence="4" type="ORF">ETU09_03710</name>
</gene>
<keyword evidence="5" id="KW-1185">Reference proteome</keyword>
<organism evidence="4 5">
    <name type="scientific">Apibacter muscae</name>
    <dbReference type="NCBI Taxonomy" id="2509004"/>
    <lineage>
        <taxon>Bacteria</taxon>
        <taxon>Pseudomonadati</taxon>
        <taxon>Bacteroidota</taxon>
        <taxon>Flavobacteriia</taxon>
        <taxon>Flavobacteriales</taxon>
        <taxon>Weeksellaceae</taxon>
        <taxon>Apibacter</taxon>
    </lineage>
</organism>
<proteinExistence type="predicted"/>
<dbReference type="InterPro" id="IPR037238">
    <property type="entry name" value="YbiA-like_sf"/>
</dbReference>
<evidence type="ECO:0000313" key="4">
    <source>
        <dbReference type="EMBL" id="TWP28953.1"/>
    </source>
</evidence>
<evidence type="ECO:0000259" key="3">
    <source>
        <dbReference type="Pfam" id="PF08719"/>
    </source>
</evidence>
<dbReference type="AlphaFoldDB" id="A0A563DGG8"/>
<evidence type="ECO:0000256" key="1">
    <source>
        <dbReference type="ARBA" id="ARBA00000022"/>
    </source>
</evidence>
<evidence type="ECO:0000256" key="2">
    <source>
        <dbReference type="ARBA" id="ARBA00000751"/>
    </source>
</evidence>
<dbReference type="CDD" id="cd15457">
    <property type="entry name" value="NADAR"/>
    <property type="match status" value="1"/>
</dbReference>
<comment type="catalytic activity">
    <reaction evidence="2">
        <text>2,5-diamino-6-hydroxy-4-(5-phosphoribosylamino)-pyrimidine + H2O = 2,5,6-triamino-4-hydroxypyrimidine + D-ribose 5-phosphate</text>
        <dbReference type="Rhea" id="RHEA:23436"/>
        <dbReference type="ChEBI" id="CHEBI:15377"/>
        <dbReference type="ChEBI" id="CHEBI:58614"/>
        <dbReference type="ChEBI" id="CHEBI:78346"/>
        <dbReference type="ChEBI" id="CHEBI:137796"/>
    </reaction>
</comment>
<feature type="domain" description="NADAR" evidence="3">
    <location>
        <begin position="15"/>
        <end position="161"/>
    </location>
</feature>
<dbReference type="NCBIfam" id="TIGR02464">
    <property type="entry name" value="ribofla_fusion"/>
    <property type="match status" value="1"/>
</dbReference>
<comment type="caution">
    <text evidence="4">The sequence shown here is derived from an EMBL/GenBank/DDBJ whole genome shotgun (WGS) entry which is preliminary data.</text>
</comment>
<protein>
    <submittedName>
        <fullName evidence="4">NADAR family protein</fullName>
    </submittedName>
</protein>
<dbReference type="EMBL" id="SELH01000016">
    <property type="protein sequence ID" value="TWP28953.1"/>
    <property type="molecule type" value="Genomic_DNA"/>
</dbReference>
<dbReference type="RefSeq" id="WP_146261051.1">
    <property type="nucleotide sequence ID" value="NZ_SELG01000008.1"/>
</dbReference>
<reference evidence="4 5" key="1">
    <citation type="submission" date="2019-02" db="EMBL/GenBank/DDBJ databases">
        <title>Apibacter muscae sp. nov.: a novel member of the house fly microbiota.</title>
        <authorList>
            <person name="Park R."/>
        </authorList>
    </citation>
    <scope>NUCLEOTIDE SEQUENCE [LARGE SCALE GENOMIC DNA]</scope>
    <source>
        <strain evidence="4 5">AL1</strain>
    </source>
</reference>
<sequence length="163" mass="19132">MKYAGKKKIIFFFSPDHFLSQWYPCKFVINNINFFSAEQWMMYSKALLFQDMDNAQNILSVKSSKIQKRIGQSIVNFNSDIWDENKKNIVYKGNYAKFSQNEHLKKLLLSTKDKILAEASPYDKIWGIGLGINSDMRFNISKWKGKNLLGEVLMQVREDLKKE</sequence>
<dbReference type="Proteomes" id="UP000319499">
    <property type="component" value="Unassembled WGS sequence"/>
</dbReference>
<dbReference type="SUPFAM" id="SSF143990">
    <property type="entry name" value="YbiA-like"/>
    <property type="match status" value="1"/>
</dbReference>
<dbReference type="OrthoDB" id="67297at2"/>
<dbReference type="Pfam" id="PF08719">
    <property type="entry name" value="NADAR"/>
    <property type="match status" value="1"/>
</dbReference>